<feature type="repeat" description="ANK" evidence="3">
    <location>
        <begin position="388"/>
        <end position="420"/>
    </location>
</feature>
<keyword evidence="2 3" id="KW-0040">ANK repeat</keyword>
<feature type="repeat" description="ANK" evidence="3">
    <location>
        <begin position="691"/>
        <end position="723"/>
    </location>
</feature>
<sequence>MARSKNEDAAWESHRHELKAMFLDQGLTVEHIQQHMSQKYNFTKSKHQYHRQFKNWDFKKNFTSDDWRFVAHRREKRKREGKDPGDVMLNGNLVPEPKVRKAIARHVLPTSQYLGTVNCDAEPSTPEGITVGTPSSEMQGIEFNHSISPPQMNWLLDLPGAESFPDLDLSNIITPTADGICDQLPIAIPELHGPDASHIQVMENLPEFSSNQEGLIRGLYTSRTPALNPVHTESNHDGLGSLNRDILEGTSLLSAKIFSNSAPNISKLSEYLEPFTMENVHHELIRKAKTIFQTDSSDNLPPFLSLCIYLSSNNLLPPLAMNRLVMLLAKSNSHLRLETLLKSQSQSTAMEIFMSDLLASAATLGNTDITRILINHGADLDATRGRLMKATPLSLAIKFGHFECVRLLLEAGSDPNLATEEKTPLHIACSTHKCSIEIVELLLKSGAHINPPQDSGRLTALQLAVNECRINVVRLLLQWKADPNTFTTSKLGTPLQIACRNSSNAEMSELLINAGAEIDTCSGHKYDDGSSSHDPDDSDLEPDSNSDSDSDSDFDLGVLGASDNSSLSTFQSAILIAADNENWETVQLLLEEGGDVNPSMSMFPIQALRNEFQFNTLSSPVVLTPLQAAVRAENITMTRMLLSAGAHVDARPESKYGHTALQIAAMMGNQRLVQILLRKGADINAPAGVFNGLTALQAAAFHSDTELLTFLLKEKSNVNAPPSLEYGKSALEAAISKGNIDAVRILLDACASANVEVVLKGCLGTINDIEVREEIFSLLMEAGARFESRAGSLHTAVFWKDIDMTRRLLKRGADPNAGYCQTTNRTPLQKASSAGNEALVRLLISHGADINAPAYYNEGETALQSAALQGHLKIVKFLLDSGADARAPMAAWPGVSAIGAATSTCNEELVQTFLDRDPEIISSDPLAKRDALRAVLSHWKCNASMVRLLLKHGVAVNTPPTFSWWKPCLQIAVEKGNFETVQCLLTAGADVNRRWKPEKNAARVTALQAAVFSRNIDIVRMLIEWGADVNAPAHTNAGGQTALQIAVSQNYFQMAQLLVQNGADVNGAPSLQQGLTALQAAAAAGNMKLTQCLLRQKADVNAPAAHFGGITALQGAAIKGNIRIVTMLLAAGADIGAAPAIENGRSAIEGAAENGRLDTLHLLLNYHPDTEEFEIKKKRASKLALANGHLAIGRFLMAYRKSDWK</sequence>
<feature type="repeat" description="ANK" evidence="3">
    <location>
        <begin position="823"/>
        <end position="855"/>
    </location>
</feature>
<keyword evidence="7" id="KW-1185">Reference proteome</keyword>
<dbReference type="Gene3D" id="1.25.40.20">
    <property type="entry name" value="Ankyrin repeat-containing domain"/>
    <property type="match status" value="4"/>
</dbReference>
<feature type="repeat" description="ANK" evidence="3">
    <location>
        <begin position="1002"/>
        <end position="1034"/>
    </location>
</feature>
<evidence type="ECO:0000256" key="3">
    <source>
        <dbReference type="PROSITE-ProRule" id="PRU00023"/>
    </source>
</evidence>
<dbReference type="SMART" id="SM00248">
    <property type="entry name" value="ANK"/>
    <property type="match status" value="21"/>
</dbReference>
<feature type="repeat" description="ANK" evidence="3">
    <location>
        <begin position="969"/>
        <end position="996"/>
    </location>
</feature>
<gene>
    <name evidence="6" type="ORF">TRUGW13939_08311</name>
</gene>
<feature type="repeat" description="ANK" evidence="3">
    <location>
        <begin position="1073"/>
        <end position="1105"/>
    </location>
</feature>
<dbReference type="PROSITE" id="PS50088">
    <property type="entry name" value="ANK_REPEAT"/>
    <property type="match status" value="13"/>
</dbReference>
<accession>A0A7H8R475</accession>
<protein>
    <recommendedName>
        <fullName evidence="5">Clr5 domain-containing protein</fullName>
    </recommendedName>
</protein>
<evidence type="ECO:0000313" key="7">
    <source>
        <dbReference type="Proteomes" id="UP000509510"/>
    </source>
</evidence>
<reference evidence="7" key="1">
    <citation type="submission" date="2020-06" db="EMBL/GenBank/DDBJ databases">
        <title>A chromosome-scale genome assembly of Talaromyces rugulosus W13939.</title>
        <authorList>
            <person name="Wang B."/>
            <person name="Guo L."/>
            <person name="Ye K."/>
            <person name="Wang L."/>
        </authorList>
    </citation>
    <scope>NUCLEOTIDE SEQUENCE [LARGE SCALE GENOMIC DNA]</scope>
    <source>
        <strain evidence="7">W13939</strain>
    </source>
</reference>
<name>A0A7H8R475_TALRU</name>
<dbReference type="OrthoDB" id="194358at2759"/>
<dbReference type="InterPro" id="IPR036770">
    <property type="entry name" value="Ankyrin_rpt-contain_sf"/>
</dbReference>
<dbReference type="Pfam" id="PF12796">
    <property type="entry name" value="Ank_2"/>
    <property type="match status" value="7"/>
</dbReference>
<dbReference type="PANTHER" id="PTHR24198">
    <property type="entry name" value="ANKYRIN REPEAT AND PROTEIN KINASE DOMAIN-CONTAINING PROTEIN"/>
    <property type="match status" value="1"/>
</dbReference>
<dbReference type="GO" id="GO:0005737">
    <property type="term" value="C:cytoplasm"/>
    <property type="evidence" value="ECO:0007669"/>
    <property type="project" value="TreeGrafter"/>
</dbReference>
<dbReference type="PRINTS" id="PR01415">
    <property type="entry name" value="ANKYRIN"/>
</dbReference>
<feature type="repeat" description="ANK" evidence="3">
    <location>
        <begin position="624"/>
        <end position="653"/>
    </location>
</feature>
<dbReference type="Proteomes" id="UP000509510">
    <property type="component" value="Chromosome IV"/>
</dbReference>
<feature type="repeat" description="ANK" evidence="3">
    <location>
        <begin position="858"/>
        <end position="890"/>
    </location>
</feature>
<dbReference type="InterPro" id="IPR025676">
    <property type="entry name" value="Clr5_dom"/>
</dbReference>
<dbReference type="Pfam" id="PF14420">
    <property type="entry name" value="Clr5"/>
    <property type="match status" value="1"/>
</dbReference>
<feature type="domain" description="Clr5" evidence="5">
    <location>
        <begin position="8"/>
        <end position="60"/>
    </location>
</feature>
<evidence type="ECO:0000256" key="4">
    <source>
        <dbReference type="SAM" id="MobiDB-lite"/>
    </source>
</evidence>
<dbReference type="EMBL" id="CP055901">
    <property type="protein sequence ID" value="QKX61164.1"/>
    <property type="molecule type" value="Genomic_DNA"/>
</dbReference>
<dbReference type="AlphaFoldDB" id="A0A7H8R475"/>
<dbReference type="PANTHER" id="PTHR24198:SF165">
    <property type="entry name" value="ANKYRIN REPEAT-CONTAINING PROTEIN-RELATED"/>
    <property type="match status" value="1"/>
</dbReference>
<organism evidence="6 7">
    <name type="scientific">Talaromyces rugulosus</name>
    <name type="common">Penicillium rugulosum</name>
    <dbReference type="NCBI Taxonomy" id="121627"/>
    <lineage>
        <taxon>Eukaryota</taxon>
        <taxon>Fungi</taxon>
        <taxon>Dikarya</taxon>
        <taxon>Ascomycota</taxon>
        <taxon>Pezizomycotina</taxon>
        <taxon>Eurotiomycetes</taxon>
        <taxon>Eurotiomycetidae</taxon>
        <taxon>Eurotiales</taxon>
        <taxon>Trichocomaceae</taxon>
        <taxon>Talaromyces</taxon>
        <taxon>Talaromyces sect. Islandici</taxon>
    </lineage>
</organism>
<evidence type="ECO:0000259" key="5">
    <source>
        <dbReference type="Pfam" id="PF14420"/>
    </source>
</evidence>
<dbReference type="KEGG" id="trg:TRUGW13939_08311"/>
<feature type="repeat" description="ANK" evidence="3">
    <location>
        <begin position="420"/>
        <end position="454"/>
    </location>
</feature>
<dbReference type="SUPFAM" id="SSF48403">
    <property type="entry name" value="Ankyrin repeat"/>
    <property type="match status" value="3"/>
</dbReference>
<dbReference type="GeneID" id="55995800"/>
<evidence type="ECO:0000313" key="6">
    <source>
        <dbReference type="EMBL" id="QKX61164.1"/>
    </source>
</evidence>
<feature type="repeat" description="ANK" evidence="3">
    <location>
        <begin position="656"/>
        <end position="688"/>
    </location>
</feature>
<feature type="repeat" description="ANK" evidence="3">
    <location>
        <begin position="726"/>
        <end position="758"/>
    </location>
</feature>
<feature type="repeat" description="ANK" evidence="3">
    <location>
        <begin position="1038"/>
        <end position="1070"/>
    </location>
</feature>
<keyword evidence="1" id="KW-0677">Repeat</keyword>
<feature type="region of interest" description="Disordered" evidence="4">
    <location>
        <begin position="523"/>
        <end position="555"/>
    </location>
</feature>
<dbReference type="Pfam" id="PF00023">
    <property type="entry name" value="Ank"/>
    <property type="match status" value="1"/>
</dbReference>
<dbReference type="InterPro" id="IPR002110">
    <property type="entry name" value="Ankyrin_rpt"/>
</dbReference>
<evidence type="ECO:0000256" key="1">
    <source>
        <dbReference type="ARBA" id="ARBA00022737"/>
    </source>
</evidence>
<feature type="compositionally biased region" description="Basic and acidic residues" evidence="4">
    <location>
        <begin position="523"/>
        <end position="535"/>
    </location>
</feature>
<evidence type="ECO:0000256" key="2">
    <source>
        <dbReference type="ARBA" id="ARBA00023043"/>
    </source>
</evidence>
<feature type="compositionally biased region" description="Acidic residues" evidence="4">
    <location>
        <begin position="536"/>
        <end position="554"/>
    </location>
</feature>
<proteinExistence type="predicted"/>
<dbReference type="PROSITE" id="PS50297">
    <property type="entry name" value="ANK_REP_REGION"/>
    <property type="match status" value="11"/>
</dbReference>
<dbReference type="RefSeq" id="XP_035347339.1">
    <property type="nucleotide sequence ID" value="XM_035491446.1"/>
</dbReference>
<feature type="repeat" description="ANK" evidence="3">
    <location>
        <begin position="1108"/>
        <end position="1140"/>
    </location>
</feature>